<keyword evidence="1" id="KW-0862">Zinc</keyword>
<sequence>MASVLSCSSHNTCMICLSSLLRHPKPTTHRQDTTCNRGDDVSSVGPEDESENEIGAVVPCGHVFHIKCWQLWAAHEGRCPTCNQDAAIFCKLFISAPPLPSPSEHPPSPPSSPQPQQKSQQHQQPEEEAQAPVEEISFETRLGCGTSTEEEEEEEQRQILLDMRTAEQQGPAHAIRKVVSLQSKVRKLRRTNRATRKDLESTQLMLDLTQEELTLANQELQQQQSAVHECKDKLWRLQTQHWQRHKILHEELVERHQRQIKGLQKELDDVKTQLAFRNNRRQQQQQHHWAGHNSNAAATAISTVTATPMMIACRGPHVTAAPAPGLDR</sequence>
<feature type="domain" description="RING-type" evidence="4">
    <location>
        <begin position="13"/>
        <end position="83"/>
    </location>
</feature>
<dbReference type="GO" id="GO:0008270">
    <property type="term" value="F:zinc ion binding"/>
    <property type="evidence" value="ECO:0007669"/>
    <property type="project" value="UniProtKB-KW"/>
</dbReference>
<keyword evidence="6" id="KW-1185">Reference proteome</keyword>
<dbReference type="Proteomes" id="UP001153069">
    <property type="component" value="Unassembled WGS sequence"/>
</dbReference>
<dbReference type="OrthoDB" id="8062037at2759"/>
<evidence type="ECO:0000259" key="4">
    <source>
        <dbReference type="PROSITE" id="PS50089"/>
    </source>
</evidence>
<feature type="coiled-coil region" evidence="2">
    <location>
        <begin position="199"/>
        <end position="280"/>
    </location>
</feature>
<dbReference type="SMART" id="SM00184">
    <property type="entry name" value="RING"/>
    <property type="match status" value="1"/>
</dbReference>
<protein>
    <recommendedName>
        <fullName evidence="4">RING-type domain-containing protein</fullName>
    </recommendedName>
</protein>
<gene>
    <name evidence="5" type="ORF">SEMRO_6_G005240.1</name>
</gene>
<dbReference type="PROSITE" id="PS50089">
    <property type="entry name" value="ZF_RING_2"/>
    <property type="match status" value="1"/>
</dbReference>
<feature type="region of interest" description="Disordered" evidence="3">
    <location>
        <begin position="99"/>
        <end position="137"/>
    </location>
</feature>
<dbReference type="Gene3D" id="3.30.40.10">
    <property type="entry name" value="Zinc/RING finger domain, C3HC4 (zinc finger)"/>
    <property type="match status" value="1"/>
</dbReference>
<comment type="caution">
    <text evidence="5">The sequence shown here is derived from an EMBL/GenBank/DDBJ whole genome shotgun (WGS) entry which is preliminary data.</text>
</comment>
<dbReference type="EMBL" id="CAICTM010000006">
    <property type="protein sequence ID" value="CAB9496553.1"/>
    <property type="molecule type" value="Genomic_DNA"/>
</dbReference>
<dbReference type="InterPro" id="IPR001841">
    <property type="entry name" value="Znf_RING"/>
</dbReference>
<keyword evidence="1" id="KW-0479">Metal-binding</keyword>
<dbReference type="AlphaFoldDB" id="A0A9N8GZN5"/>
<name>A0A9N8GZN5_9STRA</name>
<keyword evidence="1" id="KW-0863">Zinc-finger</keyword>
<feature type="compositionally biased region" description="Pro residues" evidence="3">
    <location>
        <begin position="99"/>
        <end position="113"/>
    </location>
</feature>
<dbReference type="Pfam" id="PF13639">
    <property type="entry name" value="zf-RING_2"/>
    <property type="match status" value="1"/>
</dbReference>
<evidence type="ECO:0000313" key="6">
    <source>
        <dbReference type="Proteomes" id="UP001153069"/>
    </source>
</evidence>
<evidence type="ECO:0000256" key="3">
    <source>
        <dbReference type="SAM" id="MobiDB-lite"/>
    </source>
</evidence>
<keyword evidence="2" id="KW-0175">Coiled coil</keyword>
<organism evidence="5 6">
    <name type="scientific">Seminavis robusta</name>
    <dbReference type="NCBI Taxonomy" id="568900"/>
    <lineage>
        <taxon>Eukaryota</taxon>
        <taxon>Sar</taxon>
        <taxon>Stramenopiles</taxon>
        <taxon>Ochrophyta</taxon>
        <taxon>Bacillariophyta</taxon>
        <taxon>Bacillariophyceae</taxon>
        <taxon>Bacillariophycidae</taxon>
        <taxon>Naviculales</taxon>
        <taxon>Naviculaceae</taxon>
        <taxon>Seminavis</taxon>
    </lineage>
</organism>
<proteinExistence type="predicted"/>
<dbReference type="SUPFAM" id="SSF57850">
    <property type="entry name" value="RING/U-box"/>
    <property type="match status" value="1"/>
</dbReference>
<accession>A0A9N8GZN5</accession>
<evidence type="ECO:0000256" key="1">
    <source>
        <dbReference type="PROSITE-ProRule" id="PRU00175"/>
    </source>
</evidence>
<feature type="compositionally biased region" description="Basic and acidic residues" evidence="3">
    <location>
        <begin position="29"/>
        <end position="40"/>
    </location>
</feature>
<evidence type="ECO:0000313" key="5">
    <source>
        <dbReference type="EMBL" id="CAB9496553.1"/>
    </source>
</evidence>
<feature type="compositionally biased region" description="Low complexity" evidence="3">
    <location>
        <begin position="114"/>
        <end position="123"/>
    </location>
</feature>
<feature type="region of interest" description="Disordered" evidence="3">
    <location>
        <begin position="26"/>
        <end position="50"/>
    </location>
</feature>
<dbReference type="InterPro" id="IPR013083">
    <property type="entry name" value="Znf_RING/FYVE/PHD"/>
</dbReference>
<reference evidence="5" key="1">
    <citation type="submission" date="2020-06" db="EMBL/GenBank/DDBJ databases">
        <authorList>
            <consortium name="Plant Systems Biology data submission"/>
        </authorList>
    </citation>
    <scope>NUCLEOTIDE SEQUENCE</scope>
    <source>
        <strain evidence="5">D6</strain>
    </source>
</reference>
<evidence type="ECO:0000256" key="2">
    <source>
        <dbReference type="SAM" id="Coils"/>
    </source>
</evidence>